<proteinExistence type="predicted"/>
<name>A0AAV7QMU4_PLEWA</name>
<sequence>MEARSTRRVTPRGAHGNRDLPATGQFIENARRSVSLLLSGAGQGVSHRSLSSASPGGGEAAHTSADTTPGGRFLSLRPGASRALSGRRTTSVGRFLPCRRPTPQFR</sequence>
<dbReference type="Proteomes" id="UP001066276">
    <property type="component" value="Chromosome 6"/>
</dbReference>
<feature type="region of interest" description="Disordered" evidence="1">
    <location>
        <begin position="1"/>
        <end position="25"/>
    </location>
</feature>
<keyword evidence="3" id="KW-1185">Reference proteome</keyword>
<dbReference type="AlphaFoldDB" id="A0AAV7QMU4"/>
<comment type="caution">
    <text evidence="2">The sequence shown here is derived from an EMBL/GenBank/DDBJ whole genome shotgun (WGS) entry which is preliminary data.</text>
</comment>
<evidence type="ECO:0000256" key="1">
    <source>
        <dbReference type="SAM" id="MobiDB-lite"/>
    </source>
</evidence>
<feature type="compositionally biased region" description="Basic residues" evidence="1">
    <location>
        <begin position="1"/>
        <end position="10"/>
    </location>
</feature>
<feature type="region of interest" description="Disordered" evidence="1">
    <location>
        <begin position="40"/>
        <end position="106"/>
    </location>
</feature>
<reference evidence="2" key="1">
    <citation type="journal article" date="2022" name="bioRxiv">
        <title>Sequencing and chromosome-scale assembly of the giantPleurodeles waltlgenome.</title>
        <authorList>
            <person name="Brown T."/>
            <person name="Elewa A."/>
            <person name="Iarovenko S."/>
            <person name="Subramanian E."/>
            <person name="Araus A.J."/>
            <person name="Petzold A."/>
            <person name="Susuki M."/>
            <person name="Suzuki K.-i.T."/>
            <person name="Hayashi T."/>
            <person name="Toyoda A."/>
            <person name="Oliveira C."/>
            <person name="Osipova E."/>
            <person name="Leigh N.D."/>
            <person name="Simon A."/>
            <person name="Yun M.H."/>
        </authorList>
    </citation>
    <scope>NUCLEOTIDE SEQUENCE</scope>
    <source>
        <strain evidence="2">20211129_DDA</strain>
        <tissue evidence="2">Liver</tissue>
    </source>
</reference>
<accession>A0AAV7QMU4</accession>
<dbReference type="EMBL" id="JANPWB010000010">
    <property type="protein sequence ID" value="KAJ1139663.1"/>
    <property type="molecule type" value="Genomic_DNA"/>
</dbReference>
<evidence type="ECO:0000313" key="3">
    <source>
        <dbReference type="Proteomes" id="UP001066276"/>
    </source>
</evidence>
<organism evidence="2 3">
    <name type="scientific">Pleurodeles waltl</name>
    <name type="common">Iberian ribbed newt</name>
    <dbReference type="NCBI Taxonomy" id="8319"/>
    <lineage>
        <taxon>Eukaryota</taxon>
        <taxon>Metazoa</taxon>
        <taxon>Chordata</taxon>
        <taxon>Craniata</taxon>
        <taxon>Vertebrata</taxon>
        <taxon>Euteleostomi</taxon>
        <taxon>Amphibia</taxon>
        <taxon>Batrachia</taxon>
        <taxon>Caudata</taxon>
        <taxon>Salamandroidea</taxon>
        <taxon>Salamandridae</taxon>
        <taxon>Pleurodelinae</taxon>
        <taxon>Pleurodeles</taxon>
    </lineage>
</organism>
<evidence type="ECO:0000313" key="2">
    <source>
        <dbReference type="EMBL" id="KAJ1139663.1"/>
    </source>
</evidence>
<gene>
    <name evidence="2" type="ORF">NDU88_006030</name>
</gene>
<protein>
    <submittedName>
        <fullName evidence="2">Uncharacterized protein</fullName>
    </submittedName>
</protein>